<sequence length="50" mass="5610">MPNNTAQSWVTAYAFEGNKLSLNVELYWFVVPYGPYGSALLGYYLHTCCG</sequence>
<keyword evidence="1" id="KW-0812">Transmembrane</keyword>
<protein>
    <submittedName>
        <fullName evidence="2">Uncharacterized protein</fullName>
    </submittedName>
</protein>
<reference evidence="2" key="2">
    <citation type="journal article" date="2015" name="Data Brief">
        <title>Shoot transcriptome of the giant reed, Arundo donax.</title>
        <authorList>
            <person name="Barrero R.A."/>
            <person name="Guerrero F.D."/>
            <person name="Moolhuijzen P."/>
            <person name="Goolsby J.A."/>
            <person name="Tidwell J."/>
            <person name="Bellgard S.E."/>
            <person name="Bellgard M.I."/>
        </authorList>
    </citation>
    <scope>NUCLEOTIDE SEQUENCE</scope>
    <source>
        <tissue evidence="2">Shoot tissue taken approximately 20 cm above the soil surface</tissue>
    </source>
</reference>
<organism evidence="2">
    <name type="scientific">Arundo donax</name>
    <name type="common">Giant reed</name>
    <name type="synonym">Donax arundinaceus</name>
    <dbReference type="NCBI Taxonomy" id="35708"/>
    <lineage>
        <taxon>Eukaryota</taxon>
        <taxon>Viridiplantae</taxon>
        <taxon>Streptophyta</taxon>
        <taxon>Embryophyta</taxon>
        <taxon>Tracheophyta</taxon>
        <taxon>Spermatophyta</taxon>
        <taxon>Magnoliopsida</taxon>
        <taxon>Liliopsida</taxon>
        <taxon>Poales</taxon>
        <taxon>Poaceae</taxon>
        <taxon>PACMAD clade</taxon>
        <taxon>Arundinoideae</taxon>
        <taxon>Arundineae</taxon>
        <taxon>Arundo</taxon>
    </lineage>
</organism>
<feature type="transmembrane region" description="Helical" evidence="1">
    <location>
        <begin position="26"/>
        <end position="45"/>
    </location>
</feature>
<evidence type="ECO:0000313" key="2">
    <source>
        <dbReference type="EMBL" id="JAD72408.1"/>
    </source>
</evidence>
<dbReference type="AlphaFoldDB" id="A0A0A9CD79"/>
<name>A0A0A9CD79_ARUDO</name>
<reference evidence="2" key="1">
    <citation type="submission" date="2014-09" db="EMBL/GenBank/DDBJ databases">
        <authorList>
            <person name="Magalhaes I.L.F."/>
            <person name="Oliveira U."/>
            <person name="Santos F.R."/>
            <person name="Vidigal T.H.D.A."/>
            <person name="Brescovit A.D."/>
            <person name="Santos A.J."/>
        </authorList>
    </citation>
    <scope>NUCLEOTIDE SEQUENCE</scope>
    <source>
        <tissue evidence="2">Shoot tissue taken approximately 20 cm above the soil surface</tissue>
    </source>
</reference>
<keyword evidence="1" id="KW-1133">Transmembrane helix</keyword>
<proteinExistence type="predicted"/>
<accession>A0A0A9CD79</accession>
<keyword evidence="1" id="KW-0472">Membrane</keyword>
<evidence type="ECO:0000256" key="1">
    <source>
        <dbReference type="SAM" id="Phobius"/>
    </source>
</evidence>
<dbReference type="EMBL" id="GBRH01225487">
    <property type="protein sequence ID" value="JAD72408.1"/>
    <property type="molecule type" value="Transcribed_RNA"/>
</dbReference>